<reference evidence="3" key="1">
    <citation type="submission" date="2016-06" db="UniProtKB">
        <authorList>
            <consortium name="WormBaseParasite"/>
        </authorList>
    </citation>
    <scope>IDENTIFICATION</scope>
</reference>
<evidence type="ECO:0000313" key="1">
    <source>
        <dbReference type="EMBL" id="VDN41284.1"/>
    </source>
</evidence>
<sequence>MYYTMMVMPLERNNQGLKRLRHAAEAATMFNVLCTLVHSLGIVSMRSRLMIYQSPPWLLPSFPLALIESATTGKLFSRAYLQPLRLLWVMAAEERLLSTYDAEKGHFLEIDVEVYLKVKISNFFAECVVIEHLFVHGATCLTSPCQFSVQSVVEKALPSMLLLVMWQRLFSLSSATFLS</sequence>
<protein>
    <submittedName>
        <fullName evidence="3">Neur_chan_LBD domain-containing protein</fullName>
    </submittedName>
</protein>
<name>A0A183EQR5_9BILA</name>
<accession>A0A183EQR5</accession>
<gene>
    <name evidence="1" type="ORF">GPUH_LOCUS23305</name>
</gene>
<reference evidence="1 2" key="2">
    <citation type="submission" date="2018-11" db="EMBL/GenBank/DDBJ databases">
        <authorList>
            <consortium name="Pathogen Informatics"/>
        </authorList>
    </citation>
    <scope>NUCLEOTIDE SEQUENCE [LARGE SCALE GENOMIC DNA]</scope>
</reference>
<dbReference type="Proteomes" id="UP000271098">
    <property type="component" value="Unassembled WGS sequence"/>
</dbReference>
<dbReference type="AlphaFoldDB" id="A0A183EQR5"/>
<evidence type="ECO:0000313" key="3">
    <source>
        <dbReference type="WBParaSite" id="GPUH_0002333601-mRNA-1"/>
    </source>
</evidence>
<proteinExistence type="predicted"/>
<evidence type="ECO:0000313" key="2">
    <source>
        <dbReference type="Proteomes" id="UP000271098"/>
    </source>
</evidence>
<dbReference type="EMBL" id="UYRT01097446">
    <property type="protein sequence ID" value="VDN41284.1"/>
    <property type="molecule type" value="Genomic_DNA"/>
</dbReference>
<organism evidence="3">
    <name type="scientific">Gongylonema pulchrum</name>
    <dbReference type="NCBI Taxonomy" id="637853"/>
    <lineage>
        <taxon>Eukaryota</taxon>
        <taxon>Metazoa</taxon>
        <taxon>Ecdysozoa</taxon>
        <taxon>Nematoda</taxon>
        <taxon>Chromadorea</taxon>
        <taxon>Rhabditida</taxon>
        <taxon>Spirurina</taxon>
        <taxon>Spiruromorpha</taxon>
        <taxon>Spiruroidea</taxon>
        <taxon>Gongylonematidae</taxon>
        <taxon>Gongylonema</taxon>
    </lineage>
</organism>
<dbReference type="WBParaSite" id="GPUH_0002333601-mRNA-1">
    <property type="protein sequence ID" value="GPUH_0002333601-mRNA-1"/>
    <property type="gene ID" value="GPUH_0002333601"/>
</dbReference>
<dbReference type="OrthoDB" id="26401at2759"/>
<keyword evidence="2" id="KW-1185">Reference proteome</keyword>